<evidence type="ECO:0000256" key="9">
    <source>
        <dbReference type="RuleBase" id="RU361169"/>
    </source>
</evidence>
<evidence type="ECO:0000256" key="7">
    <source>
        <dbReference type="ARBA" id="ARBA00023316"/>
    </source>
</evidence>
<dbReference type="GO" id="GO:0005975">
    <property type="term" value="P:carbohydrate metabolic process"/>
    <property type="evidence" value="ECO:0007669"/>
    <property type="project" value="InterPro"/>
</dbReference>
<dbReference type="RefSeq" id="XP_011003515.1">
    <property type="nucleotide sequence ID" value="XM_011005213.1"/>
</dbReference>
<dbReference type="Gene3D" id="2.160.20.10">
    <property type="entry name" value="Single-stranded right-handed beta-helix, Pectin lyase-like"/>
    <property type="match status" value="1"/>
</dbReference>
<keyword evidence="5 9" id="KW-0378">Hydrolase</keyword>
<keyword evidence="11" id="KW-1185">Reference proteome</keyword>
<evidence type="ECO:0000313" key="11">
    <source>
        <dbReference type="Proteomes" id="UP000694918"/>
    </source>
</evidence>
<dbReference type="InterPro" id="IPR012334">
    <property type="entry name" value="Pectin_lyas_fold"/>
</dbReference>
<dbReference type="KEGG" id="peu:105110233"/>
<proteinExistence type="inferred from homology"/>
<evidence type="ECO:0000256" key="4">
    <source>
        <dbReference type="ARBA" id="ARBA00022525"/>
    </source>
</evidence>
<comment type="subcellular location">
    <subcellularLocation>
        <location evidence="1">Secreted</location>
        <location evidence="1">Cell wall</location>
    </subcellularLocation>
</comment>
<evidence type="ECO:0000256" key="3">
    <source>
        <dbReference type="ARBA" id="ARBA00022512"/>
    </source>
</evidence>
<dbReference type="GeneID" id="105110233"/>
<dbReference type="Pfam" id="PF00295">
    <property type="entry name" value="Glyco_hydro_28"/>
    <property type="match status" value="1"/>
</dbReference>
<comment type="similarity">
    <text evidence="2 9">Belongs to the glycosyl hydrolase 28 family.</text>
</comment>
<accession>A0AAJ6T2Q5</accession>
<evidence type="ECO:0000256" key="10">
    <source>
        <dbReference type="SAM" id="SignalP"/>
    </source>
</evidence>
<feature type="chain" id="PRO_5042503824" evidence="10">
    <location>
        <begin position="26"/>
        <end position="397"/>
    </location>
</feature>
<keyword evidence="7" id="KW-0961">Cell wall biogenesis/degradation</keyword>
<keyword evidence="4" id="KW-0964">Secreted</keyword>
<gene>
    <name evidence="12" type="primary">LOC105110233</name>
</gene>
<dbReference type="AlphaFoldDB" id="A0AAJ6T2Q5"/>
<reference evidence="12" key="1">
    <citation type="submission" date="2025-08" db="UniProtKB">
        <authorList>
            <consortium name="RefSeq"/>
        </authorList>
    </citation>
    <scope>IDENTIFICATION</scope>
</reference>
<dbReference type="FunFam" id="2.160.20.10:FF:000004">
    <property type="entry name" value="Pectin lyase-like superfamily protein"/>
    <property type="match status" value="1"/>
</dbReference>
<sequence>MGFEMMAAGVAYHLCFLLLVTQVQGSNFDVKAYGAKANGMTDDSKAINSAWKDACAAKEASTVVIAKGNYMVGPLKFEGPCTAPVTVKVQGTLKAPADPKRLRDDWVAFRNVEGLTVSGGGIFDGQGAIAWSVNNCAKTGKCNSLPTNLQFTKLTNSKIEGITSLNSKLFHMNILNCNNVTFQNIVINAPKNSLNTDGIHIGRSTMVNITGATIKTGDDCVSLGDGCQQINVEKVTCGPGHGISIGSLGRYHDEQPVIGVTVRNCTLTNTENGVRIKTWPASPSGVASNVNFEDIIMNNVSNPILIDQEYCPYNNCLAKVPSRVKISDVRFEGIRGTSATQVAVKIVCSRGLPCQNVFVEDINLVYNGKEGSSTSLCANVKPQVSGKVFPATCTPSA</sequence>
<protein>
    <submittedName>
        <fullName evidence="12">Exopolygalacturonase clone GBGA483-like</fullName>
    </submittedName>
</protein>
<name>A0AAJ6T2Q5_POPEU</name>
<keyword evidence="10" id="KW-0732">Signal</keyword>
<dbReference type="GO" id="GO:0004650">
    <property type="term" value="F:polygalacturonase activity"/>
    <property type="evidence" value="ECO:0007669"/>
    <property type="project" value="InterPro"/>
</dbReference>
<dbReference type="InterPro" id="IPR000743">
    <property type="entry name" value="Glyco_hydro_28"/>
</dbReference>
<dbReference type="InterPro" id="IPR006626">
    <property type="entry name" value="PbH1"/>
</dbReference>
<dbReference type="SMART" id="SM00710">
    <property type="entry name" value="PbH1"/>
    <property type="match status" value="6"/>
</dbReference>
<dbReference type="Proteomes" id="UP000694918">
    <property type="component" value="Unplaced"/>
</dbReference>
<evidence type="ECO:0000256" key="5">
    <source>
        <dbReference type="ARBA" id="ARBA00022801"/>
    </source>
</evidence>
<evidence type="ECO:0000313" key="12">
    <source>
        <dbReference type="RefSeq" id="XP_011003515.1"/>
    </source>
</evidence>
<feature type="signal peptide" evidence="10">
    <location>
        <begin position="1"/>
        <end position="25"/>
    </location>
</feature>
<organism evidence="11 12">
    <name type="scientific">Populus euphratica</name>
    <name type="common">Euphrates poplar</name>
    <dbReference type="NCBI Taxonomy" id="75702"/>
    <lineage>
        <taxon>Eukaryota</taxon>
        <taxon>Viridiplantae</taxon>
        <taxon>Streptophyta</taxon>
        <taxon>Embryophyta</taxon>
        <taxon>Tracheophyta</taxon>
        <taxon>Spermatophyta</taxon>
        <taxon>Magnoliopsida</taxon>
        <taxon>eudicotyledons</taxon>
        <taxon>Gunneridae</taxon>
        <taxon>Pentapetalae</taxon>
        <taxon>rosids</taxon>
        <taxon>fabids</taxon>
        <taxon>Malpighiales</taxon>
        <taxon>Salicaceae</taxon>
        <taxon>Saliceae</taxon>
        <taxon>Populus</taxon>
    </lineage>
</organism>
<dbReference type="GO" id="GO:0071555">
    <property type="term" value="P:cell wall organization"/>
    <property type="evidence" value="ECO:0007669"/>
    <property type="project" value="UniProtKB-KW"/>
</dbReference>
<keyword evidence="3" id="KW-0134">Cell wall</keyword>
<evidence type="ECO:0000256" key="1">
    <source>
        <dbReference type="ARBA" id="ARBA00004191"/>
    </source>
</evidence>
<evidence type="ECO:0000256" key="2">
    <source>
        <dbReference type="ARBA" id="ARBA00008834"/>
    </source>
</evidence>
<evidence type="ECO:0000256" key="6">
    <source>
        <dbReference type="ARBA" id="ARBA00023295"/>
    </source>
</evidence>
<dbReference type="PROSITE" id="PS00502">
    <property type="entry name" value="POLYGALACTURONASE"/>
    <property type="match status" value="1"/>
</dbReference>
<dbReference type="InterPro" id="IPR011050">
    <property type="entry name" value="Pectin_lyase_fold/virulence"/>
</dbReference>
<evidence type="ECO:0000256" key="8">
    <source>
        <dbReference type="PROSITE-ProRule" id="PRU10052"/>
    </source>
</evidence>
<feature type="active site" evidence="8">
    <location>
        <position position="241"/>
    </location>
</feature>
<dbReference type="SUPFAM" id="SSF51126">
    <property type="entry name" value="Pectin lyase-like"/>
    <property type="match status" value="1"/>
</dbReference>
<dbReference type="PANTHER" id="PTHR31375">
    <property type="match status" value="1"/>
</dbReference>
<keyword evidence="6 9" id="KW-0326">Glycosidase</keyword>